<feature type="transmembrane region" description="Helical" evidence="1">
    <location>
        <begin position="76"/>
        <end position="96"/>
    </location>
</feature>
<sequence>MLQVTKCTEKSLFGVSAFSPLPAATAVRRYGSDRRIEIPHGPHEIGWQKSSFSTAKALYSCKSKEPKAEEDNHLELIVLVFTAPFVSALTLIFMAVQKIKDDYEDFGLMDLLFLPVDIVVKEWVTIDDEQDDK</sequence>
<evidence type="ECO:0000313" key="2">
    <source>
        <dbReference type="EMBL" id="CAD8762327.1"/>
    </source>
</evidence>
<dbReference type="AlphaFoldDB" id="A0A7S0UNA5"/>
<organism evidence="2">
    <name type="scientific">Pseudo-nitzschia delicatissima</name>
    <dbReference type="NCBI Taxonomy" id="44447"/>
    <lineage>
        <taxon>Eukaryota</taxon>
        <taxon>Sar</taxon>
        <taxon>Stramenopiles</taxon>
        <taxon>Ochrophyta</taxon>
        <taxon>Bacillariophyta</taxon>
        <taxon>Bacillariophyceae</taxon>
        <taxon>Bacillariophycidae</taxon>
        <taxon>Bacillariales</taxon>
        <taxon>Bacillariaceae</taxon>
        <taxon>Pseudo-nitzschia</taxon>
    </lineage>
</organism>
<reference evidence="2" key="1">
    <citation type="submission" date="2021-01" db="EMBL/GenBank/DDBJ databases">
        <authorList>
            <person name="Corre E."/>
            <person name="Pelletier E."/>
            <person name="Niang G."/>
            <person name="Scheremetjew M."/>
            <person name="Finn R."/>
            <person name="Kale V."/>
            <person name="Holt S."/>
            <person name="Cochrane G."/>
            <person name="Meng A."/>
            <person name="Brown T."/>
            <person name="Cohen L."/>
        </authorList>
    </citation>
    <scope>NUCLEOTIDE SEQUENCE</scope>
    <source>
        <strain evidence="2">UNC1205</strain>
    </source>
</reference>
<accession>A0A7S0UNA5</accession>
<name>A0A7S0UNA5_9STRA</name>
<evidence type="ECO:0000256" key="1">
    <source>
        <dbReference type="SAM" id="Phobius"/>
    </source>
</evidence>
<protein>
    <submittedName>
        <fullName evidence="2">Uncharacterized protein</fullName>
    </submittedName>
</protein>
<keyword evidence="1" id="KW-0812">Transmembrane</keyword>
<keyword evidence="1" id="KW-1133">Transmembrane helix</keyword>
<gene>
    <name evidence="2" type="ORF">PDEL1432_LOCUS2367</name>
</gene>
<proteinExistence type="predicted"/>
<keyword evidence="1" id="KW-0472">Membrane</keyword>
<dbReference type="EMBL" id="HBFL01003335">
    <property type="protein sequence ID" value="CAD8762327.1"/>
    <property type="molecule type" value="Transcribed_RNA"/>
</dbReference>